<organism evidence="1 2">
    <name type="scientific">Racocetra persica</name>
    <dbReference type="NCBI Taxonomy" id="160502"/>
    <lineage>
        <taxon>Eukaryota</taxon>
        <taxon>Fungi</taxon>
        <taxon>Fungi incertae sedis</taxon>
        <taxon>Mucoromycota</taxon>
        <taxon>Glomeromycotina</taxon>
        <taxon>Glomeromycetes</taxon>
        <taxon>Diversisporales</taxon>
        <taxon>Gigasporaceae</taxon>
        <taxon>Racocetra</taxon>
    </lineage>
</organism>
<evidence type="ECO:0000313" key="1">
    <source>
        <dbReference type="EMBL" id="CAG8824728.1"/>
    </source>
</evidence>
<dbReference type="EMBL" id="CAJVQC010089387">
    <property type="protein sequence ID" value="CAG8824728.1"/>
    <property type="molecule type" value="Genomic_DNA"/>
</dbReference>
<evidence type="ECO:0000313" key="2">
    <source>
        <dbReference type="Proteomes" id="UP000789920"/>
    </source>
</evidence>
<reference evidence="1" key="1">
    <citation type="submission" date="2021-06" db="EMBL/GenBank/DDBJ databases">
        <authorList>
            <person name="Kallberg Y."/>
            <person name="Tangrot J."/>
            <person name="Rosling A."/>
        </authorList>
    </citation>
    <scope>NUCLEOTIDE SEQUENCE</scope>
    <source>
        <strain evidence="1">MA461A</strain>
    </source>
</reference>
<name>A0ACA9S2Z4_9GLOM</name>
<feature type="non-terminal residue" evidence="1">
    <location>
        <position position="137"/>
    </location>
</feature>
<proteinExistence type="predicted"/>
<gene>
    <name evidence="1" type="ORF">RPERSI_LOCUS26312</name>
</gene>
<dbReference type="Proteomes" id="UP000789920">
    <property type="component" value="Unassembled WGS sequence"/>
</dbReference>
<comment type="caution">
    <text evidence="1">The sequence shown here is derived from an EMBL/GenBank/DDBJ whole genome shotgun (WGS) entry which is preliminary data.</text>
</comment>
<feature type="non-terminal residue" evidence="1">
    <location>
        <position position="1"/>
    </location>
</feature>
<sequence>RQLRKLYEKMLFKMYLCYLLILAIGIIPSFQLPSVTFPTSDSVLKCGDQITVNFIDDGKPPTSSMSGIKVQFMTGQETQPIPLLTIVENLPITDSQFNFNVPSVKELGYPPGKFYFLMFSDPSKPDKGGVSWSPKFT</sequence>
<protein>
    <submittedName>
        <fullName evidence="1">5204_t:CDS:1</fullName>
    </submittedName>
</protein>
<accession>A0ACA9S2Z4</accession>
<keyword evidence="2" id="KW-1185">Reference proteome</keyword>